<dbReference type="CDD" id="cd06171">
    <property type="entry name" value="Sigma70_r4"/>
    <property type="match status" value="1"/>
</dbReference>
<dbReference type="GO" id="GO:0006352">
    <property type="term" value="P:DNA-templated transcription initiation"/>
    <property type="evidence" value="ECO:0007669"/>
    <property type="project" value="InterPro"/>
</dbReference>
<dbReference type="GO" id="GO:0016987">
    <property type="term" value="F:sigma factor activity"/>
    <property type="evidence" value="ECO:0007669"/>
    <property type="project" value="UniProtKB-KW"/>
</dbReference>
<comment type="caution">
    <text evidence="7">The sequence shown here is derived from an EMBL/GenBank/DDBJ whole genome shotgun (WGS) entry which is preliminary data.</text>
</comment>
<proteinExistence type="inferred from homology"/>
<dbReference type="OrthoDB" id="3700837at2"/>
<dbReference type="SUPFAM" id="SSF88659">
    <property type="entry name" value="Sigma3 and sigma4 domains of RNA polymerase sigma factors"/>
    <property type="match status" value="1"/>
</dbReference>
<comment type="similarity">
    <text evidence="1">Belongs to the sigma-70 factor family. ECF subfamily.</text>
</comment>
<evidence type="ECO:0000313" key="8">
    <source>
        <dbReference type="Proteomes" id="UP000093985"/>
    </source>
</evidence>
<evidence type="ECO:0000256" key="5">
    <source>
        <dbReference type="ARBA" id="ARBA00023163"/>
    </source>
</evidence>
<dbReference type="Pfam" id="PF08281">
    <property type="entry name" value="Sigma70_r4_2"/>
    <property type="match status" value="1"/>
</dbReference>
<organism evidence="7 8">
    <name type="scientific">Mycolicibacter sinensis (strain JDM601)</name>
    <name type="common">Mycobacterium sinense</name>
    <dbReference type="NCBI Taxonomy" id="875328"/>
    <lineage>
        <taxon>Bacteria</taxon>
        <taxon>Bacillati</taxon>
        <taxon>Actinomycetota</taxon>
        <taxon>Actinomycetes</taxon>
        <taxon>Mycobacteriales</taxon>
        <taxon>Mycobacteriaceae</taxon>
        <taxon>Mycolicibacter</taxon>
    </lineage>
</organism>
<keyword evidence="2" id="KW-0805">Transcription regulation</keyword>
<dbReference type="EMBL" id="LZIN01000096">
    <property type="protein sequence ID" value="OBG00962.1"/>
    <property type="molecule type" value="Genomic_DNA"/>
</dbReference>
<dbReference type="AlphaFoldDB" id="A0A1A2E1B2"/>
<feature type="domain" description="RNA polymerase sigma factor 70 region 4 type 2" evidence="6">
    <location>
        <begin position="29"/>
        <end position="80"/>
    </location>
</feature>
<dbReference type="InterPro" id="IPR013324">
    <property type="entry name" value="RNA_pol_sigma_r3/r4-like"/>
</dbReference>
<dbReference type="InterPro" id="IPR013249">
    <property type="entry name" value="RNA_pol_sigma70_r4_t2"/>
</dbReference>
<dbReference type="InterPro" id="IPR036388">
    <property type="entry name" value="WH-like_DNA-bd_sf"/>
</dbReference>
<gene>
    <name evidence="7" type="ORF">A5771_18035</name>
</gene>
<reference evidence="8" key="1">
    <citation type="submission" date="2016-06" db="EMBL/GenBank/DDBJ databases">
        <authorList>
            <person name="Sutton G."/>
            <person name="Brinkac L."/>
            <person name="Sanka R."/>
            <person name="Adams M."/>
            <person name="Lau E."/>
            <person name="Mehaffy C."/>
            <person name="Tameris M."/>
            <person name="Hatherill M."/>
            <person name="Hanekom W."/>
            <person name="Mahomed H."/>
            <person name="Mcshane H."/>
        </authorList>
    </citation>
    <scope>NUCLEOTIDE SEQUENCE [LARGE SCALE GENOMIC DNA]</scope>
    <source>
        <strain evidence="8">852014-51077_SCH5608930-a</strain>
    </source>
</reference>
<keyword evidence="4" id="KW-0238">DNA-binding</keyword>
<protein>
    <recommendedName>
        <fullName evidence="6">RNA polymerase sigma factor 70 region 4 type 2 domain-containing protein</fullName>
    </recommendedName>
</protein>
<evidence type="ECO:0000256" key="3">
    <source>
        <dbReference type="ARBA" id="ARBA00023082"/>
    </source>
</evidence>
<evidence type="ECO:0000256" key="4">
    <source>
        <dbReference type="ARBA" id="ARBA00023125"/>
    </source>
</evidence>
<name>A0A1A2E1B2_MYCSD</name>
<keyword evidence="5" id="KW-0804">Transcription</keyword>
<dbReference type="Proteomes" id="UP000093985">
    <property type="component" value="Unassembled WGS sequence"/>
</dbReference>
<evidence type="ECO:0000256" key="2">
    <source>
        <dbReference type="ARBA" id="ARBA00023015"/>
    </source>
</evidence>
<keyword evidence="3" id="KW-0731">Sigma factor</keyword>
<dbReference type="GO" id="GO:0003677">
    <property type="term" value="F:DNA binding"/>
    <property type="evidence" value="ECO:0007669"/>
    <property type="project" value="UniProtKB-KW"/>
</dbReference>
<accession>A0A1A2E1B2</accession>
<evidence type="ECO:0000313" key="7">
    <source>
        <dbReference type="EMBL" id="OBG00962.1"/>
    </source>
</evidence>
<dbReference type="RefSeq" id="WP_064856892.1">
    <property type="nucleotide sequence ID" value="NZ_LZIM01000091.1"/>
</dbReference>
<evidence type="ECO:0000256" key="1">
    <source>
        <dbReference type="ARBA" id="ARBA00010641"/>
    </source>
</evidence>
<dbReference type="Gene3D" id="1.10.10.10">
    <property type="entry name" value="Winged helix-like DNA-binding domain superfamily/Winged helix DNA-binding domain"/>
    <property type="match status" value="1"/>
</dbReference>
<sequence length="91" mass="9826">MDFGDASNRWTPDRGQAAAALPHDSVRTLVTDAMAQLSADNRGLLGRAYYHGWTTGQIAADLGIAEASVKTQLHYALRTLQQTLRDMGVAP</sequence>
<evidence type="ECO:0000259" key="6">
    <source>
        <dbReference type="Pfam" id="PF08281"/>
    </source>
</evidence>